<organism evidence="4 5">
    <name type="scientific">Coilia grayii</name>
    <name type="common">Gray's grenadier anchovy</name>
    <dbReference type="NCBI Taxonomy" id="363190"/>
    <lineage>
        <taxon>Eukaryota</taxon>
        <taxon>Metazoa</taxon>
        <taxon>Chordata</taxon>
        <taxon>Craniata</taxon>
        <taxon>Vertebrata</taxon>
        <taxon>Euteleostomi</taxon>
        <taxon>Actinopterygii</taxon>
        <taxon>Neopterygii</taxon>
        <taxon>Teleostei</taxon>
        <taxon>Clupei</taxon>
        <taxon>Clupeiformes</taxon>
        <taxon>Clupeoidei</taxon>
        <taxon>Engraulidae</taxon>
        <taxon>Coilinae</taxon>
        <taxon>Coilia</taxon>
    </lineage>
</organism>
<gene>
    <name evidence="4" type="ORF">ACEWY4_012825</name>
</gene>
<dbReference type="PANTHER" id="PTHR47595">
    <property type="entry name" value="HEAT SHOCK 70 KDA PROTEIN 14"/>
    <property type="match status" value="1"/>
</dbReference>
<reference evidence="4 5" key="1">
    <citation type="submission" date="2024-09" db="EMBL/GenBank/DDBJ databases">
        <title>A chromosome-level genome assembly of Gray's grenadier anchovy, Coilia grayii.</title>
        <authorList>
            <person name="Fu Z."/>
        </authorList>
    </citation>
    <scope>NUCLEOTIDE SEQUENCE [LARGE SCALE GENOMIC DNA]</scope>
    <source>
        <strain evidence="4">G4</strain>
        <tissue evidence="4">Muscle</tissue>
    </source>
</reference>
<feature type="compositionally biased region" description="Basic and acidic residues" evidence="2">
    <location>
        <begin position="258"/>
        <end position="273"/>
    </location>
</feature>
<evidence type="ECO:0000313" key="5">
    <source>
        <dbReference type="Proteomes" id="UP001591681"/>
    </source>
</evidence>
<keyword evidence="1" id="KW-0175">Coiled coil</keyword>
<dbReference type="Proteomes" id="UP001591681">
    <property type="component" value="Unassembled WGS sequence"/>
</dbReference>
<protein>
    <recommendedName>
        <fullName evidence="3">Myb-like domain-containing protein</fullName>
    </recommendedName>
</protein>
<dbReference type="InterPro" id="IPR001005">
    <property type="entry name" value="SANT/Myb"/>
</dbReference>
<feature type="region of interest" description="Disordered" evidence="2">
    <location>
        <begin position="245"/>
        <end position="273"/>
    </location>
</feature>
<dbReference type="AlphaFoldDB" id="A0ABD1JUP7"/>
<feature type="region of interest" description="Disordered" evidence="2">
    <location>
        <begin position="104"/>
        <end position="186"/>
    </location>
</feature>
<name>A0ABD1JUP7_9TELE</name>
<dbReference type="InterPro" id="IPR044822">
    <property type="entry name" value="Myb_DNA-bind_4"/>
</dbReference>
<feature type="coiled-coil region" evidence="1">
    <location>
        <begin position="194"/>
        <end position="221"/>
    </location>
</feature>
<comment type="caution">
    <text evidence="4">The sequence shown here is derived from an EMBL/GenBank/DDBJ whole genome shotgun (WGS) entry which is preliminary data.</text>
</comment>
<keyword evidence="5" id="KW-1185">Reference proteome</keyword>
<dbReference type="EMBL" id="JBHFQA010000011">
    <property type="protein sequence ID" value="KAL2090562.1"/>
    <property type="molecule type" value="Genomic_DNA"/>
</dbReference>
<evidence type="ECO:0000259" key="3">
    <source>
        <dbReference type="PROSITE" id="PS50090"/>
    </source>
</evidence>
<evidence type="ECO:0000313" key="4">
    <source>
        <dbReference type="EMBL" id="KAL2090562.1"/>
    </source>
</evidence>
<feature type="compositionally biased region" description="Polar residues" evidence="2">
    <location>
        <begin position="245"/>
        <end position="256"/>
    </location>
</feature>
<feature type="domain" description="Myb-like" evidence="3">
    <location>
        <begin position="11"/>
        <end position="70"/>
    </location>
</feature>
<feature type="compositionally biased region" description="Low complexity" evidence="2">
    <location>
        <begin position="133"/>
        <end position="151"/>
    </location>
</feature>
<dbReference type="Gene3D" id="1.10.10.60">
    <property type="entry name" value="Homeodomain-like"/>
    <property type="match status" value="1"/>
</dbReference>
<proteinExistence type="predicted"/>
<sequence>MDNSRSTPHFWTDEETRFMLTQLKELNILKFMDGRKTRNGDLFKKIAQRMLECGFPRTPEQVRVRWKNLKKAYFAAKRNNAISGQGRTSCPFFKRLDKLLGSRPQSLADHGVDSGVARHTAETTVDPEETIETTLLGSSSGTSSPTRFTPACSPPPPTTPPSSSTPLRSTTVTGDEPGTKTQQTRKMSNVNVIVKEIREMNKKWEEKMERSEAREEQLIATILQSNERMVSQLMEGMHTFQCRWSSPPSASFSPQHFQLKDEPDSPLEDHSLC</sequence>
<dbReference type="PANTHER" id="PTHR47595:SF1">
    <property type="entry name" value="MYB_SANT-LIKE DNA-BINDING DOMAIN-CONTAINING PROTEIN"/>
    <property type="match status" value="1"/>
</dbReference>
<accession>A0ABD1JUP7</accession>
<evidence type="ECO:0000256" key="1">
    <source>
        <dbReference type="SAM" id="Coils"/>
    </source>
</evidence>
<evidence type="ECO:0000256" key="2">
    <source>
        <dbReference type="SAM" id="MobiDB-lite"/>
    </source>
</evidence>
<dbReference type="Pfam" id="PF13837">
    <property type="entry name" value="Myb_DNA-bind_4"/>
    <property type="match status" value="1"/>
</dbReference>
<dbReference type="SMART" id="SM00717">
    <property type="entry name" value="SANT"/>
    <property type="match status" value="1"/>
</dbReference>
<feature type="compositionally biased region" description="Low complexity" evidence="2">
    <location>
        <begin position="161"/>
        <end position="173"/>
    </location>
</feature>
<dbReference type="PROSITE" id="PS50090">
    <property type="entry name" value="MYB_LIKE"/>
    <property type="match status" value="1"/>
</dbReference>